<proteinExistence type="predicted"/>
<reference evidence="1" key="1">
    <citation type="submission" date="2020-07" db="EMBL/GenBank/DDBJ databases">
        <title>Huge and variable diversity of episymbiotic CPR bacteria and DPANN archaea in groundwater ecosystems.</title>
        <authorList>
            <person name="He C.Y."/>
            <person name="Keren R."/>
            <person name="Whittaker M."/>
            <person name="Farag I.F."/>
            <person name="Doudna J."/>
            <person name="Cate J.H.D."/>
            <person name="Banfield J.F."/>
        </authorList>
    </citation>
    <scope>NUCLEOTIDE SEQUENCE</scope>
    <source>
        <strain evidence="1">NC_groundwater_1813_Pr3_B-0.1um_71_17</strain>
    </source>
</reference>
<dbReference type="EMBL" id="JACRIW010000081">
    <property type="protein sequence ID" value="MBI5170151.1"/>
    <property type="molecule type" value="Genomic_DNA"/>
</dbReference>
<gene>
    <name evidence="1" type="ORF">HZA61_11725</name>
</gene>
<evidence type="ECO:0000313" key="2">
    <source>
        <dbReference type="Proteomes" id="UP000696931"/>
    </source>
</evidence>
<comment type="caution">
    <text evidence="1">The sequence shown here is derived from an EMBL/GenBank/DDBJ whole genome shotgun (WGS) entry which is preliminary data.</text>
</comment>
<organism evidence="1 2">
    <name type="scientific">Eiseniibacteriota bacterium</name>
    <dbReference type="NCBI Taxonomy" id="2212470"/>
    <lineage>
        <taxon>Bacteria</taxon>
        <taxon>Candidatus Eiseniibacteriota</taxon>
    </lineage>
</organism>
<sequence>MTRSQKCPAETVLPARHEAGEPEVLAHVQDCPRCRALLAQHRAFLEGEAGVAPAAAPTASQLAEADATLAAALEREMSGGRAPQAAPGSAPRVAAAEPRASWWQALFAPALRPTWGFAAVLIVAGGVYLGVRPGVERAEVRGDSPQAAAVTTLVPVAGDGVVTLAWEPVAGADGYDVVLLATDLSELGAPVHVTEPRLELRRDALPAGVTSGSKVLWQVTARIGERELSHSVAAECVAP</sequence>
<dbReference type="Proteomes" id="UP000696931">
    <property type="component" value="Unassembled WGS sequence"/>
</dbReference>
<evidence type="ECO:0000313" key="1">
    <source>
        <dbReference type="EMBL" id="MBI5170151.1"/>
    </source>
</evidence>
<protein>
    <submittedName>
        <fullName evidence="1">Uncharacterized protein</fullName>
    </submittedName>
</protein>
<dbReference type="AlphaFoldDB" id="A0A933SF20"/>
<name>A0A933SF20_UNCEI</name>
<accession>A0A933SF20</accession>